<protein>
    <submittedName>
        <fullName evidence="1">Uncharacterized protein</fullName>
    </submittedName>
</protein>
<keyword evidence="2" id="KW-1185">Reference proteome</keyword>
<dbReference type="Proteomes" id="UP000467236">
    <property type="component" value="Chromosome"/>
</dbReference>
<name>A0A7I7MN49_9MYCO</name>
<evidence type="ECO:0000313" key="2">
    <source>
        <dbReference type="Proteomes" id="UP000467236"/>
    </source>
</evidence>
<dbReference type="EMBL" id="AP022575">
    <property type="protein sequence ID" value="BBX73340.1"/>
    <property type="molecule type" value="Genomic_DNA"/>
</dbReference>
<evidence type="ECO:0000313" key="1">
    <source>
        <dbReference type="EMBL" id="BBX73340.1"/>
    </source>
</evidence>
<gene>
    <name evidence="1" type="ORF">MSHI_12460</name>
</gene>
<reference evidence="1 2" key="1">
    <citation type="journal article" date="2019" name="Emerg. Microbes Infect.">
        <title>Comprehensive subspecies identification of 175 nontuberculous mycobacteria species based on 7547 genomic profiles.</title>
        <authorList>
            <person name="Matsumoto Y."/>
            <person name="Kinjo T."/>
            <person name="Motooka D."/>
            <person name="Nabeya D."/>
            <person name="Jung N."/>
            <person name="Uechi K."/>
            <person name="Horii T."/>
            <person name="Iida T."/>
            <person name="Fujita J."/>
            <person name="Nakamura S."/>
        </authorList>
    </citation>
    <scope>NUCLEOTIDE SEQUENCE [LARGE SCALE GENOMIC DNA]</scope>
    <source>
        <strain evidence="1 2">JCM 14233</strain>
    </source>
</reference>
<dbReference type="AlphaFoldDB" id="A0A7I7MN49"/>
<organism evidence="1 2">
    <name type="scientific">Mycobacterium shinjukuense</name>
    <dbReference type="NCBI Taxonomy" id="398694"/>
    <lineage>
        <taxon>Bacteria</taxon>
        <taxon>Bacillati</taxon>
        <taxon>Actinomycetota</taxon>
        <taxon>Actinomycetes</taxon>
        <taxon>Mycobacteriales</taxon>
        <taxon>Mycobacteriaceae</taxon>
        <taxon>Mycobacterium</taxon>
    </lineage>
</organism>
<proteinExistence type="predicted"/>
<sequence length="133" mass="14059">MGCPACGLVMEGYKVRVGTDGSVSSYLVAHYREWSQSADHAVRTNVSQKVRALGLIVQLTAVTFLAASLGLELYSSKATPTGYVTTKPPLTASAAPQQPPENRYADPCPRMGNFGEHIWGISTSVISGGSEAL</sequence>
<dbReference type="KEGG" id="mshj:MSHI_12460"/>
<accession>A0A7I7MN49</accession>